<evidence type="ECO:0000256" key="1">
    <source>
        <dbReference type="SAM" id="Phobius"/>
    </source>
</evidence>
<evidence type="ECO:0000313" key="4">
    <source>
        <dbReference type="Proteomes" id="UP000469724"/>
    </source>
</evidence>
<keyword evidence="1" id="KW-1133">Transmembrane helix</keyword>
<comment type="caution">
    <text evidence="3">The sequence shown here is derived from an EMBL/GenBank/DDBJ whole genome shotgun (WGS) entry which is preliminary data.</text>
</comment>
<evidence type="ECO:0000259" key="2">
    <source>
        <dbReference type="Pfam" id="PF01757"/>
    </source>
</evidence>
<sequence length="377" mass="40540">MGQNRMLFVDNIRLAMIVLVLFDHAAVTYSGVGGWYYRDPAVPGPLDVLILVFGETLCQSFFMGTLFALAGYYASLSLHRKGVRSFVSGRLVRLGLPTLLYVTVVHPLTVYYVANTEDVSSKIGFAGYYRLYVTQGHILSGTGPMWFALALLIFCLIYAAGAAVMPHRSGTGVRRPLGVGLVVSMILACAAGAFVIRLALPVGITVCNMQLGHFAQYILLFAFGAAARAGDWLRTADFRLGRGCLAVALAGTPVCAWLLAFGAGGRFDLVTGGLHWQSLVFALWESMTGVCMTVGLIAVGREAWNSQGRLVAAMSDGAFAVYVFHPPIMVALARGLAPFEMSLLAKCLLLFLVSVPVCFGAARIIRRTPIVGDLVRQ</sequence>
<dbReference type="Proteomes" id="UP000469724">
    <property type="component" value="Unassembled WGS sequence"/>
</dbReference>
<feature type="transmembrane region" description="Helical" evidence="1">
    <location>
        <begin position="319"/>
        <end position="337"/>
    </location>
</feature>
<dbReference type="GO" id="GO:0016747">
    <property type="term" value="F:acyltransferase activity, transferring groups other than amino-acyl groups"/>
    <property type="evidence" value="ECO:0007669"/>
    <property type="project" value="InterPro"/>
</dbReference>
<feature type="transmembrane region" description="Helical" evidence="1">
    <location>
        <begin position="343"/>
        <end position="362"/>
    </location>
</feature>
<dbReference type="PANTHER" id="PTHR36927:SF4">
    <property type="entry name" value="BLR5718 PROTEIN"/>
    <property type="match status" value="1"/>
</dbReference>
<feature type="transmembrane region" description="Helical" evidence="1">
    <location>
        <begin position="214"/>
        <end position="233"/>
    </location>
</feature>
<gene>
    <name evidence="3" type="ORF">G3N56_14205</name>
</gene>
<accession>A0A7K3NQ14</accession>
<feature type="transmembrane region" description="Helical" evidence="1">
    <location>
        <begin position="245"/>
        <end position="264"/>
    </location>
</feature>
<dbReference type="PANTHER" id="PTHR36927">
    <property type="entry name" value="BLR4337 PROTEIN"/>
    <property type="match status" value="1"/>
</dbReference>
<proteinExistence type="predicted"/>
<feature type="transmembrane region" description="Helical" evidence="1">
    <location>
        <begin position="49"/>
        <end position="73"/>
    </location>
</feature>
<keyword evidence="4" id="KW-1185">Reference proteome</keyword>
<reference evidence="3 4" key="1">
    <citation type="submission" date="2020-02" db="EMBL/GenBank/DDBJ databases">
        <title>Comparative genomics of sulfur disproportionating microorganisms.</title>
        <authorList>
            <person name="Ward L.M."/>
            <person name="Bertran E."/>
            <person name="Johnston D.T."/>
        </authorList>
    </citation>
    <scope>NUCLEOTIDE SEQUENCE [LARGE SCALE GENOMIC DNA]</scope>
    <source>
        <strain evidence="3 4">DSM 3696</strain>
    </source>
</reference>
<dbReference type="InterPro" id="IPR002656">
    <property type="entry name" value="Acyl_transf_3_dom"/>
</dbReference>
<keyword evidence="1" id="KW-0472">Membrane</keyword>
<feature type="transmembrane region" description="Helical" evidence="1">
    <location>
        <begin position="94"/>
        <end position="114"/>
    </location>
</feature>
<keyword evidence="3" id="KW-0808">Transferase</keyword>
<feature type="transmembrane region" description="Helical" evidence="1">
    <location>
        <begin position="12"/>
        <end position="37"/>
    </location>
</feature>
<name>A0A7K3NQ14_9BACT</name>
<feature type="transmembrane region" description="Helical" evidence="1">
    <location>
        <begin position="145"/>
        <end position="165"/>
    </location>
</feature>
<feature type="domain" description="Acyltransferase 3" evidence="2">
    <location>
        <begin position="8"/>
        <end position="361"/>
    </location>
</feature>
<keyword evidence="3" id="KW-0012">Acyltransferase</keyword>
<evidence type="ECO:0000313" key="3">
    <source>
        <dbReference type="EMBL" id="NDY57885.1"/>
    </source>
</evidence>
<dbReference type="RefSeq" id="WP_163302964.1">
    <property type="nucleotide sequence ID" value="NZ_JAAGRQ010000066.1"/>
</dbReference>
<keyword evidence="1" id="KW-0812">Transmembrane</keyword>
<protein>
    <submittedName>
        <fullName evidence="3">Acyltransferase</fullName>
    </submittedName>
</protein>
<dbReference type="AlphaFoldDB" id="A0A7K3NQ14"/>
<feature type="transmembrane region" description="Helical" evidence="1">
    <location>
        <begin position="276"/>
        <end position="299"/>
    </location>
</feature>
<feature type="transmembrane region" description="Helical" evidence="1">
    <location>
        <begin position="177"/>
        <end position="202"/>
    </location>
</feature>
<dbReference type="InterPro" id="IPR050623">
    <property type="entry name" value="Glucan_succinyl_AcylTrfase"/>
</dbReference>
<organism evidence="3 4">
    <name type="scientific">Desulfolutivibrio sulfodismutans</name>
    <dbReference type="NCBI Taxonomy" id="63561"/>
    <lineage>
        <taxon>Bacteria</taxon>
        <taxon>Pseudomonadati</taxon>
        <taxon>Thermodesulfobacteriota</taxon>
        <taxon>Desulfovibrionia</taxon>
        <taxon>Desulfovibrionales</taxon>
        <taxon>Desulfovibrionaceae</taxon>
        <taxon>Desulfolutivibrio</taxon>
    </lineage>
</organism>
<dbReference type="Pfam" id="PF01757">
    <property type="entry name" value="Acyl_transf_3"/>
    <property type="match status" value="1"/>
</dbReference>
<dbReference type="EMBL" id="JAAGRQ010000066">
    <property type="protein sequence ID" value="NDY57885.1"/>
    <property type="molecule type" value="Genomic_DNA"/>
</dbReference>